<keyword evidence="5" id="KW-1185">Reference proteome</keyword>
<sequence length="380" mass="40201">MSVTGKKWVRAAALCALVLSVGACGLPRSGPNKSELLAKTDQPLNDSIVVLVNDHVNRATAVTPPLGFSKAFANAPLVGSDTIQPGDTLGISIWENVDTGILTTAGAPASLEEVQVDGSGFIFIPYAGRIKAAGNSPEAIRRIITRKLAEQTPDPQVLVRRLAGDGSTVTITGAVGGQGVYPIERPTRTLNAMLARAGGIAISPEIAKIRVNRGNQTGEVWFQDLFEHPETNIALRGGDRILVEEDTRSYTAIGATGGQSRVRFETQNLSAMEALAQVGGLSGSSADPKGIFILRDETAEIANKVLGRSDIRGSQRMVYVLNLTEPNGMFKARDFVIRDGDTIYVTEAPYVQWTKLLSALTGSLATAGSISSLNQSLSDS</sequence>
<dbReference type="InterPro" id="IPR049712">
    <property type="entry name" value="Poly_export"/>
</dbReference>
<proteinExistence type="predicted"/>
<gene>
    <name evidence="4" type="ORF">GCM10016455_12420</name>
</gene>
<dbReference type="Gene3D" id="3.30.1950.10">
    <property type="entry name" value="wza like domain"/>
    <property type="match status" value="1"/>
</dbReference>
<name>A0ABQ3IV39_9RHOB</name>
<feature type="signal peptide" evidence="2">
    <location>
        <begin position="1"/>
        <end position="23"/>
    </location>
</feature>
<evidence type="ECO:0000256" key="2">
    <source>
        <dbReference type="SAM" id="SignalP"/>
    </source>
</evidence>
<evidence type="ECO:0000256" key="1">
    <source>
        <dbReference type="ARBA" id="ARBA00022729"/>
    </source>
</evidence>
<reference evidence="5" key="1">
    <citation type="journal article" date="2019" name="Int. J. Syst. Evol. Microbiol.">
        <title>The Global Catalogue of Microorganisms (GCM) 10K type strain sequencing project: providing services to taxonomists for standard genome sequencing and annotation.</title>
        <authorList>
            <consortium name="The Broad Institute Genomics Platform"/>
            <consortium name="The Broad Institute Genome Sequencing Center for Infectious Disease"/>
            <person name="Wu L."/>
            <person name="Ma J."/>
        </authorList>
    </citation>
    <scope>NUCLEOTIDE SEQUENCE [LARGE SCALE GENOMIC DNA]</scope>
    <source>
        <strain evidence="5">KCTC 42443</strain>
    </source>
</reference>
<feature type="domain" description="Polysaccharide export protein N-terminal" evidence="3">
    <location>
        <begin position="82"/>
        <end position="160"/>
    </location>
</feature>
<dbReference type="Pfam" id="PF02563">
    <property type="entry name" value="Poly_export"/>
    <property type="match status" value="1"/>
</dbReference>
<organism evidence="4 5">
    <name type="scientific">Aliiroseovarius zhejiangensis</name>
    <dbReference type="NCBI Taxonomy" id="1632025"/>
    <lineage>
        <taxon>Bacteria</taxon>
        <taxon>Pseudomonadati</taxon>
        <taxon>Pseudomonadota</taxon>
        <taxon>Alphaproteobacteria</taxon>
        <taxon>Rhodobacterales</taxon>
        <taxon>Paracoccaceae</taxon>
        <taxon>Aliiroseovarius</taxon>
    </lineage>
</organism>
<dbReference type="Gene3D" id="3.10.560.10">
    <property type="entry name" value="Outer membrane lipoprotein wza domain like"/>
    <property type="match status" value="2"/>
</dbReference>
<dbReference type="PANTHER" id="PTHR33619:SF3">
    <property type="entry name" value="POLYSACCHARIDE EXPORT PROTEIN GFCE-RELATED"/>
    <property type="match status" value="1"/>
</dbReference>
<dbReference type="Proteomes" id="UP000609802">
    <property type="component" value="Unassembled WGS sequence"/>
</dbReference>
<evidence type="ECO:0000313" key="4">
    <source>
        <dbReference type="EMBL" id="GHE93753.1"/>
    </source>
</evidence>
<accession>A0ABQ3IV39</accession>
<dbReference type="RefSeq" id="WP_191285616.1">
    <property type="nucleotide sequence ID" value="NZ_BNCH01000002.1"/>
</dbReference>
<dbReference type="PROSITE" id="PS51257">
    <property type="entry name" value="PROKAR_LIPOPROTEIN"/>
    <property type="match status" value="1"/>
</dbReference>
<evidence type="ECO:0000313" key="5">
    <source>
        <dbReference type="Proteomes" id="UP000609802"/>
    </source>
</evidence>
<protein>
    <submittedName>
        <fullName evidence="4">Sugar ABC transporter substrate-binding protein</fullName>
    </submittedName>
</protein>
<dbReference type="EMBL" id="BNCH01000002">
    <property type="protein sequence ID" value="GHE93753.1"/>
    <property type="molecule type" value="Genomic_DNA"/>
</dbReference>
<keyword evidence="1 2" id="KW-0732">Signal</keyword>
<evidence type="ECO:0000259" key="3">
    <source>
        <dbReference type="Pfam" id="PF02563"/>
    </source>
</evidence>
<comment type="caution">
    <text evidence="4">The sequence shown here is derived from an EMBL/GenBank/DDBJ whole genome shotgun (WGS) entry which is preliminary data.</text>
</comment>
<dbReference type="InterPro" id="IPR003715">
    <property type="entry name" value="Poly_export_N"/>
</dbReference>
<dbReference type="PANTHER" id="PTHR33619">
    <property type="entry name" value="POLYSACCHARIDE EXPORT PROTEIN GFCE-RELATED"/>
    <property type="match status" value="1"/>
</dbReference>
<feature type="chain" id="PRO_5046652482" evidence="2">
    <location>
        <begin position="24"/>
        <end position="380"/>
    </location>
</feature>